<reference evidence="2" key="1">
    <citation type="submission" date="2016-10" db="EMBL/GenBank/DDBJ databases">
        <authorList>
            <person name="Varghese N."/>
            <person name="Submissions S."/>
        </authorList>
    </citation>
    <scope>NUCLEOTIDE SEQUENCE [LARGE SCALE GENOMIC DNA]</scope>
    <source>
        <strain evidence="2">DSM 43163</strain>
    </source>
</reference>
<dbReference type="AlphaFoldDB" id="A0A1H5SQW6"/>
<dbReference type="Proteomes" id="UP000236723">
    <property type="component" value="Unassembled WGS sequence"/>
</dbReference>
<evidence type="ECO:0000313" key="2">
    <source>
        <dbReference type="Proteomes" id="UP000236723"/>
    </source>
</evidence>
<sequence length="41" mass="3951">MSPHPGGAPAAWAAVTIVLPGPHPACPACPPTAAAPRNCPP</sequence>
<gene>
    <name evidence="1" type="ORF">SAMN04489712_101328</name>
</gene>
<name>A0A1H5SQW6_9ACTN</name>
<dbReference type="EMBL" id="FNVO01000001">
    <property type="protein sequence ID" value="SEF53003.1"/>
    <property type="molecule type" value="Genomic_DNA"/>
</dbReference>
<evidence type="ECO:0000313" key="1">
    <source>
        <dbReference type="EMBL" id="SEF53003.1"/>
    </source>
</evidence>
<organism evidence="1 2">
    <name type="scientific">Thermomonospora echinospora</name>
    <dbReference type="NCBI Taxonomy" id="1992"/>
    <lineage>
        <taxon>Bacteria</taxon>
        <taxon>Bacillati</taxon>
        <taxon>Actinomycetota</taxon>
        <taxon>Actinomycetes</taxon>
        <taxon>Streptosporangiales</taxon>
        <taxon>Thermomonosporaceae</taxon>
        <taxon>Thermomonospora</taxon>
    </lineage>
</organism>
<accession>A0A1H5SQW6</accession>
<keyword evidence="2" id="KW-1185">Reference proteome</keyword>
<proteinExistence type="predicted"/>
<protein>
    <submittedName>
        <fullName evidence="1">Uncharacterized protein</fullName>
    </submittedName>
</protein>